<dbReference type="Proteomes" id="UP000186601">
    <property type="component" value="Unassembled WGS sequence"/>
</dbReference>
<proteinExistence type="predicted"/>
<sequence>MNLDPNVVGESPPIETDACVDAWRRKAPSSTYVFFYDLASMHHAHSNSPAYLKTPSIVYNEPARVEGIEQNEPLPQDVKEEPEPPPLAELQDDPEDLEEERALSRYNRLSNAWLLFAGFFALLTTMFITNLTNHPFKRKLILNHESLVMLTQWSEYHHHIPLQNALALYNATYPTYAHPPLEGTLTAEIRDVWVPALWYSSLILTLMGTMLALLIKHWLMGCTMLLYGPYDDSASEGKSRVIFLFHRWQQYKERRKKFKQARKEALKKTRAVIRGLPMLVYPAMGMFVLGILAKLWTAACTMMM</sequence>
<dbReference type="Pfam" id="PF20153">
    <property type="entry name" value="DUF6535"/>
    <property type="match status" value="1"/>
</dbReference>
<evidence type="ECO:0000256" key="2">
    <source>
        <dbReference type="SAM" id="Phobius"/>
    </source>
</evidence>
<feature type="transmembrane region" description="Helical" evidence="2">
    <location>
        <begin position="111"/>
        <end position="129"/>
    </location>
</feature>
<evidence type="ECO:0000313" key="4">
    <source>
        <dbReference type="EMBL" id="PSR74823.1"/>
    </source>
</evidence>
<evidence type="ECO:0000256" key="1">
    <source>
        <dbReference type="SAM" id="MobiDB-lite"/>
    </source>
</evidence>
<comment type="caution">
    <text evidence="4">The sequence shown here is derived from an EMBL/GenBank/DDBJ whole genome shotgun (WGS) entry which is preliminary data.</text>
</comment>
<dbReference type="EMBL" id="MLYV02000956">
    <property type="protein sequence ID" value="PSR74823.1"/>
    <property type="molecule type" value="Genomic_DNA"/>
</dbReference>
<dbReference type="InterPro" id="IPR045338">
    <property type="entry name" value="DUF6535"/>
</dbReference>
<protein>
    <recommendedName>
        <fullName evidence="3">DUF6535 domain-containing protein</fullName>
    </recommendedName>
</protein>
<keyword evidence="2" id="KW-0812">Transmembrane</keyword>
<keyword evidence="5" id="KW-1185">Reference proteome</keyword>
<gene>
    <name evidence="4" type="ORF">PHLCEN_2v9537</name>
</gene>
<evidence type="ECO:0000313" key="5">
    <source>
        <dbReference type="Proteomes" id="UP000186601"/>
    </source>
</evidence>
<feature type="transmembrane region" description="Helical" evidence="2">
    <location>
        <begin position="196"/>
        <end position="215"/>
    </location>
</feature>
<accession>A0A2R6NQK2</accession>
<feature type="transmembrane region" description="Helical" evidence="2">
    <location>
        <begin position="271"/>
        <end position="296"/>
    </location>
</feature>
<evidence type="ECO:0000259" key="3">
    <source>
        <dbReference type="Pfam" id="PF20153"/>
    </source>
</evidence>
<organism evidence="4 5">
    <name type="scientific">Hermanssonia centrifuga</name>
    <dbReference type="NCBI Taxonomy" id="98765"/>
    <lineage>
        <taxon>Eukaryota</taxon>
        <taxon>Fungi</taxon>
        <taxon>Dikarya</taxon>
        <taxon>Basidiomycota</taxon>
        <taxon>Agaricomycotina</taxon>
        <taxon>Agaricomycetes</taxon>
        <taxon>Polyporales</taxon>
        <taxon>Meruliaceae</taxon>
        <taxon>Hermanssonia</taxon>
    </lineage>
</organism>
<dbReference type="OrthoDB" id="2803116at2759"/>
<keyword evidence="2" id="KW-0472">Membrane</keyword>
<dbReference type="AlphaFoldDB" id="A0A2R6NQK2"/>
<name>A0A2R6NQK2_9APHY</name>
<keyword evidence="2" id="KW-1133">Transmembrane helix</keyword>
<reference evidence="4 5" key="1">
    <citation type="submission" date="2018-02" db="EMBL/GenBank/DDBJ databases">
        <title>Genome sequence of the basidiomycete white-rot fungus Phlebia centrifuga.</title>
        <authorList>
            <person name="Granchi Z."/>
            <person name="Peng M."/>
            <person name="de Vries R.P."/>
            <person name="Hilden K."/>
            <person name="Makela M.R."/>
            <person name="Grigoriev I."/>
            <person name="Riley R."/>
        </authorList>
    </citation>
    <scope>NUCLEOTIDE SEQUENCE [LARGE SCALE GENOMIC DNA]</scope>
    <source>
        <strain evidence="4 5">FBCC195</strain>
    </source>
</reference>
<feature type="region of interest" description="Disordered" evidence="1">
    <location>
        <begin position="69"/>
        <end position="99"/>
    </location>
</feature>
<feature type="compositionally biased region" description="Acidic residues" evidence="1">
    <location>
        <begin position="90"/>
        <end position="99"/>
    </location>
</feature>
<feature type="domain" description="DUF6535" evidence="3">
    <location>
        <begin position="100"/>
        <end position="297"/>
    </location>
</feature>